<dbReference type="AlphaFoldDB" id="A0A0F9D6N4"/>
<gene>
    <name evidence="2" type="ORF">LCGC14_2583110</name>
</gene>
<organism evidence="2">
    <name type="scientific">marine sediment metagenome</name>
    <dbReference type="NCBI Taxonomy" id="412755"/>
    <lineage>
        <taxon>unclassified sequences</taxon>
        <taxon>metagenomes</taxon>
        <taxon>ecological metagenomes</taxon>
    </lineage>
</organism>
<proteinExistence type="predicted"/>
<feature type="region of interest" description="Disordered" evidence="1">
    <location>
        <begin position="104"/>
        <end position="123"/>
    </location>
</feature>
<dbReference type="EMBL" id="LAZR01043169">
    <property type="protein sequence ID" value="KKL07728.1"/>
    <property type="molecule type" value="Genomic_DNA"/>
</dbReference>
<reference evidence="2" key="1">
    <citation type="journal article" date="2015" name="Nature">
        <title>Complex archaea that bridge the gap between prokaryotes and eukaryotes.</title>
        <authorList>
            <person name="Spang A."/>
            <person name="Saw J.H."/>
            <person name="Jorgensen S.L."/>
            <person name="Zaremba-Niedzwiedzka K."/>
            <person name="Martijn J."/>
            <person name="Lind A.E."/>
            <person name="van Eijk R."/>
            <person name="Schleper C."/>
            <person name="Guy L."/>
            <person name="Ettema T.J."/>
        </authorList>
    </citation>
    <scope>NUCLEOTIDE SEQUENCE</scope>
</reference>
<accession>A0A0F9D6N4</accession>
<evidence type="ECO:0000313" key="2">
    <source>
        <dbReference type="EMBL" id="KKL07728.1"/>
    </source>
</evidence>
<comment type="caution">
    <text evidence="2">The sequence shown here is derived from an EMBL/GenBank/DDBJ whole genome shotgun (WGS) entry which is preliminary data.</text>
</comment>
<sequence length="157" mass="18050">MSTKITDKEREISHPLEEVFDLEENTTVVPYKEVKTDLVPYEPFDVKDEELESQLQDLYDMALEAFENQQAESDTMESRFKARNAEVAAQYLKTALEAVREKRELKQHKDKITKKDSGAGNSVTLNRNDIIKLLQGAKPEVKPVNTIDGDFEEQEDE</sequence>
<name>A0A0F9D6N4_9ZZZZ</name>
<evidence type="ECO:0000256" key="1">
    <source>
        <dbReference type="SAM" id="MobiDB-lite"/>
    </source>
</evidence>
<protein>
    <submittedName>
        <fullName evidence="2">Uncharacterized protein</fullName>
    </submittedName>
</protein>